<evidence type="ECO:0000313" key="1">
    <source>
        <dbReference type="EMBL" id="RIJ50852.1"/>
    </source>
</evidence>
<sequence length="49" mass="5923">MSESLQILRKLNQSWQDFYNNKLPHYSLEGKTPFQKLKTLEKYIPIQPK</sequence>
<comment type="caution">
    <text evidence="1">The sequence shown here is derived from an EMBL/GenBank/DDBJ whole genome shotgun (WGS) entry which is preliminary data.</text>
</comment>
<name>A0A399T7L6_9BACT</name>
<evidence type="ECO:0000313" key="2">
    <source>
        <dbReference type="Proteomes" id="UP000265926"/>
    </source>
</evidence>
<proteinExistence type="predicted"/>
<dbReference type="AlphaFoldDB" id="A0A399T7L6"/>
<protein>
    <submittedName>
        <fullName evidence="1">Uncharacterized protein</fullName>
    </submittedName>
</protein>
<keyword evidence="2" id="KW-1185">Reference proteome</keyword>
<accession>A0A399T7L6</accession>
<reference evidence="1 2" key="1">
    <citation type="submission" date="2018-08" db="EMBL/GenBank/DDBJ databases">
        <title>Pallidiluteibacterium maritimus gen. nov., sp. nov., isolated from coastal sediment.</title>
        <authorList>
            <person name="Zhou L.Y."/>
        </authorList>
    </citation>
    <scope>NUCLEOTIDE SEQUENCE [LARGE SCALE GENOMIC DNA]</scope>
    <source>
        <strain evidence="1 2">XSD2</strain>
    </source>
</reference>
<organism evidence="1 2">
    <name type="scientific">Maribellus luteus</name>
    <dbReference type="NCBI Taxonomy" id="2305463"/>
    <lineage>
        <taxon>Bacteria</taxon>
        <taxon>Pseudomonadati</taxon>
        <taxon>Bacteroidota</taxon>
        <taxon>Bacteroidia</taxon>
        <taxon>Marinilabiliales</taxon>
        <taxon>Prolixibacteraceae</taxon>
        <taxon>Maribellus</taxon>
    </lineage>
</organism>
<dbReference type="EMBL" id="QWGR01000001">
    <property type="protein sequence ID" value="RIJ50852.1"/>
    <property type="molecule type" value="Genomic_DNA"/>
</dbReference>
<gene>
    <name evidence="1" type="ORF">D1614_02725</name>
</gene>
<dbReference type="Proteomes" id="UP000265926">
    <property type="component" value="Unassembled WGS sequence"/>
</dbReference>